<evidence type="ECO:0000313" key="2">
    <source>
        <dbReference type="EMBL" id="TWU45244.1"/>
    </source>
</evidence>
<evidence type="ECO:0000313" key="3">
    <source>
        <dbReference type="Proteomes" id="UP000315471"/>
    </source>
</evidence>
<sequence>MSDLNRDIFYKHSGRMGLAVPAILIIGLPAVAVLSAIYSYIVVYCPVIGYVNILFLGGYIVAGGFVLAALAKISKCRSPMILFLLGLVAGLVGLYFAWVFFIHAYARYAGQPLPIIPLVLSPAGIWEMTKAINGDGWWGPSGIAQWALVSIEAVAIVGGLTLLTMNSIDQEAFCEDCGTWCDSFETMYLAMPAEIAGKKSSELNHLELLALDEVDTSTYPRIDAEVLQCSGCKKTQAIRFKKVHQYMDEGQLKESSEAIPGILMQRSS</sequence>
<dbReference type="Proteomes" id="UP000315471">
    <property type="component" value="Unassembled WGS sequence"/>
</dbReference>
<feature type="transmembrane region" description="Helical" evidence="1">
    <location>
        <begin position="47"/>
        <end position="70"/>
    </location>
</feature>
<name>A0A5C6E9D6_9BACT</name>
<dbReference type="RefSeq" id="WP_146597984.1">
    <property type="nucleotide sequence ID" value="NZ_SJPY01000001.1"/>
</dbReference>
<accession>A0A5C6E9D6</accession>
<protein>
    <submittedName>
        <fullName evidence="2">Uncharacterized protein</fullName>
    </submittedName>
</protein>
<keyword evidence="3" id="KW-1185">Reference proteome</keyword>
<feature type="transmembrane region" description="Helical" evidence="1">
    <location>
        <begin position="143"/>
        <end position="163"/>
    </location>
</feature>
<feature type="transmembrane region" description="Helical" evidence="1">
    <location>
        <begin position="82"/>
        <end position="106"/>
    </location>
</feature>
<dbReference type="AlphaFoldDB" id="A0A5C6E9D6"/>
<gene>
    <name evidence="2" type="ORF">Q31b_04150</name>
</gene>
<feature type="transmembrane region" description="Helical" evidence="1">
    <location>
        <begin position="20"/>
        <end position="41"/>
    </location>
</feature>
<comment type="caution">
    <text evidence="2">The sequence shown here is derived from an EMBL/GenBank/DDBJ whole genome shotgun (WGS) entry which is preliminary data.</text>
</comment>
<dbReference type="EMBL" id="SJPY01000001">
    <property type="protein sequence ID" value="TWU45244.1"/>
    <property type="molecule type" value="Genomic_DNA"/>
</dbReference>
<keyword evidence="1" id="KW-1133">Transmembrane helix</keyword>
<keyword evidence="1" id="KW-0812">Transmembrane</keyword>
<reference evidence="2 3" key="1">
    <citation type="submission" date="2019-02" db="EMBL/GenBank/DDBJ databases">
        <title>Deep-cultivation of Planctomycetes and their phenomic and genomic characterization uncovers novel biology.</title>
        <authorList>
            <person name="Wiegand S."/>
            <person name="Jogler M."/>
            <person name="Boedeker C."/>
            <person name="Pinto D."/>
            <person name="Vollmers J."/>
            <person name="Rivas-Marin E."/>
            <person name="Kohn T."/>
            <person name="Peeters S.H."/>
            <person name="Heuer A."/>
            <person name="Rast P."/>
            <person name="Oberbeckmann S."/>
            <person name="Bunk B."/>
            <person name="Jeske O."/>
            <person name="Meyerdierks A."/>
            <person name="Storesund J.E."/>
            <person name="Kallscheuer N."/>
            <person name="Luecker S."/>
            <person name="Lage O.M."/>
            <person name="Pohl T."/>
            <person name="Merkel B.J."/>
            <person name="Hornburger P."/>
            <person name="Mueller R.-W."/>
            <person name="Bruemmer F."/>
            <person name="Labrenz M."/>
            <person name="Spormann A.M."/>
            <person name="Op Den Camp H."/>
            <person name="Overmann J."/>
            <person name="Amann R."/>
            <person name="Jetten M.S.M."/>
            <person name="Mascher T."/>
            <person name="Medema M.H."/>
            <person name="Devos D.P."/>
            <person name="Kaster A.-K."/>
            <person name="Ovreas L."/>
            <person name="Rohde M."/>
            <person name="Galperin M.Y."/>
            <person name="Jogler C."/>
        </authorList>
    </citation>
    <scope>NUCLEOTIDE SEQUENCE [LARGE SCALE GENOMIC DNA]</scope>
    <source>
        <strain evidence="2 3">Q31b</strain>
    </source>
</reference>
<evidence type="ECO:0000256" key="1">
    <source>
        <dbReference type="SAM" id="Phobius"/>
    </source>
</evidence>
<proteinExistence type="predicted"/>
<organism evidence="2 3">
    <name type="scientific">Novipirellula aureliae</name>
    <dbReference type="NCBI Taxonomy" id="2527966"/>
    <lineage>
        <taxon>Bacteria</taxon>
        <taxon>Pseudomonadati</taxon>
        <taxon>Planctomycetota</taxon>
        <taxon>Planctomycetia</taxon>
        <taxon>Pirellulales</taxon>
        <taxon>Pirellulaceae</taxon>
        <taxon>Novipirellula</taxon>
    </lineage>
</organism>
<dbReference type="OrthoDB" id="270909at2"/>
<keyword evidence="1" id="KW-0472">Membrane</keyword>